<feature type="domain" description="PAS" evidence="10">
    <location>
        <begin position="302"/>
        <end position="351"/>
    </location>
</feature>
<dbReference type="SMART" id="SM00086">
    <property type="entry name" value="PAC"/>
    <property type="match status" value="5"/>
</dbReference>
<protein>
    <recommendedName>
        <fullName evidence="2">histidine kinase</fullName>
        <ecNumber evidence="2">2.7.13.3</ecNumber>
    </recommendedName>
</protein>
<keyword evidence="9" id="KW-1133">Transmembrane helix</keyword>
<dbReference type="SUPFAM" id="SSF55781">
    <property type="entry name" value="GAF domain-like"/>
    <property type="match status" value="3"/>
</dbReference>
<dbReference type="SUPFAM" id="SSF88659">
    <property type="entry name" value="Sigma3 and sigma4 domains of RNA polymerase sigma factors"/>
    <property type="match status" value="1"/>
</dbReference>
<dbReference type="GO" id="GO:0004673">
    <property type="term" value="F:protein histidine kinase activity"/>
    <property type="evidence" value="ECO:0007669"/>
    <property type="project" value="UniProtKB-EC"/>
</dbReference>
<dbReference type="InterPro" id="IPR003018">
    <property type="entry name" value="GAF"/>
</dbReference>
<evidence type="ECO:0000313" key="12">
    <source>
        <dbReference type="EMBL" id="SDR31600.1"/>
    </source>
</evidence>
<dbReference type="InterPro" id="IPR007050">
    <property type="entry name" value="HTH_bacterioopsin"/>
</dbReference>
<evidence type="ECO:0000256" key="9">
    <source>
        <dbReference type="SAM" id="Phobius"/>
    </source>
</evidence>
<dbReference type="PROSITE" id="PS50113">
    <property type="entry name" value="PAC"/>
    <property type="match status" value="5"/>
</dbReference>
<evidence type="ECO:0000256" key="4">
    <source>
        <dbReference type="ARBA" id="ARBA00022679"/>
    </source>
</evidence>
<dbReference type="SMART" id="SM00091">
    <property type="entry name" value="PAS"/>
    <property type="match status" value="5"/>
</dbReference>
<dbReference type="InterPro" id="IPR000700">
    <property type="entry name" value="PAS-assoc_C"/>
</dbReference>
<evidence type="ECO:0000259" key="10">
    <source>
        <dbReference type="PROSITE" id="PS50112"/>
    </source>
</evidence>
<dbReference type="Gene3D" id="3.30.450.20">
    <property type="entry name" value="PAS domain"/>
    <property type="match status" value="5"/>
</dbReference>
<evidence type="ECO:0000256" key="5">
    <source>
        <dbReference type="ARBA" id="ARBA00022777"/>
    </source>
</evidence>
<reference evidence="13" key="1">
    <citation type="submission" date="2016-10" db="EMBL/GenBank/DDBJ databases">
        <authorList>
            <person name="Varghese N."/>
            <person name="Submissions S."/>
        </authorList>
    </citation>
    <scope>NUCLEOTIDE SEQUENCE [LARGE SCALE GENOMIC DNA]</scope>
    <source>
        <strain evidence="13">DSM 24767</strain>
    </source>
</reference>
<feature type="domain" description="PAS" evidence="10">
    <location>
        <begin position="715"/>
        <end position="768"/>
    </location>
</feature>
<dbReference type="OrthoDB" id="342253at2157"/>
<organism evidence="12 13">
    <name type="scientific">Natronobacterium texcoconense</name>
    <dbReference type="NCBI Taxonomy" id="1095778"/>
    <lineage>
        <taxon>Archaea</taxon>
        <taxon>Methanobacteriati</taxon>
        <taxon>Methanobacteriota</taxon>
        <taxon>Stenosarchaea group</taxon>
        <taxon>Halobacteria</taxon>
        <taxon>Halobacteriales</taxon>
        <taxon>Natrialbaceae</taxon>
        <taxon>Natronobacterium</taxon>
    </lineage>
</organism>
<dbReference type="NCBIfam" id="TIGR00229">
    <property type="entry name" value="sensory_box"/>
    <property type="match status" value="4"/>
</dbReference>
<feature type="domain" description="PAC" evidence="11">
    <location>
        <begin position="899"/>
        <end position="950"/>
    </location>
</feature>
<dbReference type="InterPro" id="IPR035965">
    <property type="entry name" value="PAS-like_dom_sf"/>
</dbReference>
<feature type="coiled-coil region" evidence="8">
    <location>
        <begin position="414"/>
        <end position="441"/>
    </location>
</feature>
<feature type="domain" description="PAC" evidence="11">
    <location>
        <begin position="508"/>
        <end position="560"/>
    </location>
</feature>
<dbReference type="InterPro" id="IPR029016">
    <property type="entry name" value="GAF-like_dom_sf"/>
</dbReference>
<dbReference type="STRING" id="1095778.SAMN04489842_3238"/>
<keyword evidence="5" id="KW-0418">Kinase</keyword>
<dbReference type="Proteomes" id="UP000198848">
    <property type="component" value="Unassembled WGS sequence"/>
</dbReference>
<dbReference type="InterPro" id="IPR000014">
    <property type="entry name" value="PAS"/>
</dbReference>
<comment type="catalytic activity">
    <reaction evidence="1">
        <text>ATP + protein L-histidine = ADP + protein N-phospho-L-histidine.</text>
        <dbReference type="EC" id="2.7.13.3"/>
    </reaction>
</comment>
<dbReference type="PANTHER" id="PTHR43304">
    <property type="entry name" value="PHYTOCHROME-LIKE PROTEIN CPH1"/>
    <property type="match status" value="1"/>
</dbReference>
<dbReference type="RefSeq" id="WP_090383941.1">
    <property type="nucleotide sequence ID" value="NZ_FNLC01000003.1"/>
</dbReference>
<dbReference type="InterPro" id="IPR001610">
    <property type="entry name" value="PAC"/>
</dbReference>
<feature type="domain" description="PAS" evidence="10">
    <location>
        <begin position="582"/>
        <end position="634"/>
    </location>
</feature>
<evidence type="ECO:0000256" key="2">
    <source>
        <dbReference type="ARBA" id="ARBA00012438"/>
    </source>
</evidence>
<accession>A0A1H1I1R6</accession>
<evidence type="ECO:0000256" key="8">
    <source>
        <dbReference type="SAM" id="Coils"/>
    </source>
</evidence>
<dbReference type="InterPro" id="IPR052162">
    <property type="entry name" value="Sensor_kinase/Photoreceptor"/>
</dbReference>
<dbReference type="PANTHER" id="PTHR43304:SF1">
    <property type="entry name" value="PAC DOMAIN-CONTAINING PROTEIN"/>
    <property type="match status" value="1"/>
</dbReference>
<keyword evidence="4" id="KW-0808">Transferase</keyword>
<dbReference type="InterPro" id="IPR013655">
    <property type="entry name" value="PAS_fold_3"/>
</dbReference>
<dbReference type="Gene3D" id="1.10.10.10">
    <property type="entry name" value="Winged helix-like DNA-binding domain superfamily/Winged helix DNA-binding domain"/>
    <property type="match status" value="1"/>
</dbReference>
<dbReference type="Pfam" id="PF04967">
    <property type="entry name" value="HTH_10"/>
    <property type="match status" value="1"/>
</dbReference>
<dbReference type="Pfam" id="PF15915">
    <property type="entry name" value="BAT"/>
    <property type="match status" value="1"/>
</dbReference>
<dbReference type="PROSITE" id="PS50112">
    <property type="entry name" value="PAS"/>
    <property type="match status" value="4"/>
</dbReference>
<name>A0A1H1I1R6_NATTX</name>
<dbReference type="Gene3D" id="2.10.70.100">
    <property type="match status" value="1"/>
</dbReference>
<dbReference type="Pfam" id="PF13185">
    <property type="entry name" value="GAF_2"/>
    <property type="match status" value="2"/>
</dbReference>
<dbReference type="InterPro" id="IPR036388">
    <property type="entry name" value="WH-like_DNA-bd_sf"/>
</dbReference>
<sequence>MFRGPVPSRRDTSSSGCRENRTVEAGSWLVATIGICAFVLAVAASSLPLPFESEVPGVLALAAGGSPGRSSVVERLTAEVRSVTDTLEETEATAEIESLDVDLDHGHGPGRDDELEDLSEAIGDLTSVVQERTRGLAANERYRRKVDRITSESDANSEETIAEILEVGCERLDLKAGVVARIDEGGTQPEIRVRHSESTQPAIDCGSNSQLRKILRRYVIDSNGGSNVVANHDGDGNEGSEDEEIEWYAGGRIEISGELYGAVCFVDRESREPPVTESERAFVDLVCRRVEDVLERQEYERELQFKSRVLDAAPIGVTVTDPDEPDNPIVYANETFERLTGYLESDVRGRNCRFLQGADTDPERVATLREGVDAAESAVVELRNYRKDGTEFWNRVSIAPIEDDEGDVINFVGFQEDVTERKERERKLQEQERELSTLMSNVPGIVYRCENEPKWPFEFVSDGAFEITGYDTNELVDGDVDWSEDVILDGNDGLWSSVQRAIAAKEPYQVTYPIETADGERRWLSEQGRGVFDEDGDLDHLEGVIIDITPQVESERELQRTRALLEQSQRVADVGGWELHADEDEYGIRWSNQTARIHGIEPGSDVDYERALELYHPDDRPELERAIERAIEDGDPYDLELRVLGDDRETRWVRAIGEPIGSGHDTDRYDDTEAVVIRGSIQDITDQKERERELERTQALLEQSQRVANVGGWELDVDERHVEWTDETARIYGLEPGIDGTLELGLEYYHPEDRPELEQAVERAIEDGDPYDLELRFIRDDGEQRWVRTIGEPVVDDGEIVAVRGSIQDITDQKEREQELERTQAFLERIQRMANIGGWELDLREEPRESTWTEELYRIHGMSKEEGSDLAAAIEQYHPEDRQEVWDTLETAIETETVYDLEARMQPSPDELRWVRGFGAPVFEDGELVKYQGALQDITDLKRRELALESLHEATRGLLGAETVTEIADQVVDAAEDVLEAQAVALYRLDSDVNHLVPVSHTDAFDRLSSDEPSAAAGNSDSVLWNAFVTGAQTVVEDPAAFDRSDAFEADAESAVVVPIGDHGVFTVASDSEPIDIEARRLIETLVATAEAAFDRLESEASLRERDAELETRNQRLRRQVTVNETIRRINQSLIGATSRDEIEETVPERLVENDDVAFAWIGDANSAEGTLEPRSWAGGHEEYMDAVSFDSDGSSEPAVRTERNGETTVVENVVDRLQEESWRKQALDAGFQSVISVPLTIEDYSYGVLTVYATDPDAFTSLERTVFTELGEAIANAITATKTREALHAETAVELTLEIPDSSDVLSRIASMTGARVEYEGMGTNSGEETLLFFETHGVESEAVTDVLEDLVSVSQYRLISDDGDDGDEVNTCRFEALVTGSAIASQLVRHGGSPRSIRADGDETVVTVDVPTGTDVREFVEVIADDYGEADLRRRRHVERAMHTRRELVTSLFDDLTDRQLEVLRTAYFAGFFEWPRESTGEEIATMLDVSQPTVNRHLRIGQGRLLAQLLEDGTIAVTGE</sequence>
<dbReference type="CDD" id="cd00130">
    <property type="entry name" value="PAS"/>
    <property type="match status" value="5"/>
</dbReference>
<feature type="domain" description="PAC" evidence="11">
    <location>
        <begin position="637"/>
        <end position="696"/>
    </location>
</feature>
<feature type="transmembrane region" description="Helical" evidence="9">
    <location>
        <begin position="28"/>
        <end position="49"/>
    </location>
</feature>
<dbReference type="Pfam" id="PF08447">
    <property type="entry name" value="PAS_3"/>
    <property type="match status" value="4"/>
</dbReference>
<keyword evidence="13" id="KW-1185">Reference proteome</keyword>
<feature type="domain" description="PAC" evidence="11">
    <location>
        <begin position="771"/>
        <end position="822"/>
    </location>
</feature>
<evidence type="ECO:0000256" key="3">
    <source>
        <dbReference type="ARBA" id="ARBA00022553"/>
    </source>
</evidence>
<dbReference type="SMART" id="SM00065">
    <property type="entry name" value="GAF"/>
    <property type="match status" value="3"/>
</dbReference>
<dbReference type="Pfam" id="PF13426">
    <property type="entry name" value="PAS_9"/>
    <property type="match status" value="1"/>
</dbReference>
<proteinExistence type="predicted"/>
<dbReference type="SUPFAM" id="SSF55785">
    <property type="entry name" value="PYP-like sensor domain (PAS domain)"/>
    <property type="match status" value="5"/>
</dbReference>
<keyword evidence="8" id="KW-0175">Coiled coil</keyword>
<dbReference type="Gene3D" id="3.30.450.40">
    <property type="match status" value="2"/>
</dbReference>
<keyword evidence="9" id="KW-0812">Transmembrane</keyword>
<feature type="domain" description="PAS" evidence="10">
    <location>
        <begin position="852"/>
        <end position="896"/>
    </location>
</feature>
<evidence type="ECO:0000259" key="11">
    <source>
        <dbReference type="PROSITE" id="PS50113"/>
    </source>
</evidence>
<keyword evidence="6" id="KW-0805">Transcription regulation</keyword>
<dbReference type="InterPro" id="IPR013324">
    <property type="entry name" value="RNA_pol_sigma_r3/r4-like"/>
</dbReference>
<feature type="domain" description="PAC" evidence="11">
    <location>
        <begin position="378"/>
        <end position="430"/>
    </location>
</feature>
<dbReference type="EMBL" id="FNLC01000003">
    <property type="protein sequence ID" value="SDR31600.1"/>
    <property type="molecule type" value="Genomic_DNA"/>
</dbReference>
<evidence type="ECO:0000256" key="1">
    <source>
        <dbReference type="ARBA" id="ARBA00000085"/>
    </source>
</evidence>
<keyword evidence="9" id="KW-0472">Membrane</keyword>
<dbReference type="EC" id="2.7.13.3" evidence="2"/>
<evidence type="ECO:0000313" key="13">
    <source>
        <dbReference type="Proteomes" id="UP000198848"/>
    </source>
</evidence>
<gene>
    <name evidence="12" type="ORF">SAMN04489842_3238</name>
</gene>
<evidence type="ECO:0000256" key="7">
    <source>
        <dbReference type="ARBA" id="ARBA00023163"/>
    </source>
</evidence>
<keyword evidence="7" id="KW-0804">Transcription</keyword>
<evidence type="ECO:0000256" key="6">
    <source>
        <dbReference type="ARBA" id="ARBA00023015"/>
    </source>
</evidence>
<dbReference type="InterPro" id="IPR031803">
    <property type="entry name" value="BAT_GAF/HTH-assoc"/>
</dbReference>
<keyword evidence="3" id="KW-0597">Phosphoprotein</keyword>